<dbReference type="InterPro" id="IPR043164">
    <property type="entry name" value="Ribosomal_uL10-like_insert_sf"/>
</dbReference>
<dbReference type="GO" id="GO:0000956">
    <property type="term" value="P:nuclear-transcribed mRNA catabolic process"/>
    <property type="evidence" value="ECO:0007669"/>
    <property type="project" value="TreeGrafter"/>
</dbReference>
<dbReference type="InterPro" id="IPR001790">
    <property type="entry name" value="Ribosomal_uL10"/>
</dbReference>
<dbReference type="InterPro" id="IPR043141">
    <property type="entry name" value="Ribosomal_uL10-like_sf"/>
</dbReference>
<sequence>MPRTRRRSRNLLIKSPKTSKRENNLDATKKIQDAIEKYNYIWRIEVQAMRNSILKEVRSNWEGKGRFFFTKNSLIKKVFESEPDNNLDELSSLMEGQSGILCTNEKVETVIEDLKNFVKPDFARTNSIIDQTIIIPRGVIKYGSGDVVRENHDYDVDIENNDDINNNNNDDDGDNGIEVSHTLNPLLNKLGLPSKINLKQKLMIQDAFVVCQSGDKLTENQAHLLKILGYQLAEFKMIPTHYYDKSKKITVTL</sequence>
<comment type="similarity">
    <text evidence="1">Belongs to the universal ribosomal protein uL10 family.</text>
</comment>
<evidence type="ECO:0000259" key="2">
    <source>
        <dbReference type="Pfam" id="PF17777"/>
    </source>
</evidence>
<dbReference type="GO" id="GO:0006364">
    <property type="term" value="P:rRNA processing"/>
    <property type="evidence" value="ECO:0007669"/>
    <property type="project" value="TreeGrafter"/>
</dbReference>
<dbReference type="PANTHER" id="PTHR45841:SF1">
    <property type="entry name" value="MRNA TURNOVER PROTEIN 4 HOMOLOG"/>
    <property type="match status" value="1"/>
</dbReference>
<dbReference type="Pfam" id="PF00466">
    <property type="entry name" value="Ribosomal_L10"/>
    <property type="match status" value="1"/>
</dbReference>
<dbReference type="InterPro" id="IPR051742">
    <property type="entry name" value="Ribosome_Assembly_uL10"/>
</dbReference>
<protein>
    <recommendedName>
        <fullName evidence="2">Large ribosomal subunit protein uL10-like insertion domain-containing protein</fullName>
    </recommendedName>
</protein>
<dbReference type="SUPFAM" id="SSF160369">
    <property type="entry name" value="Ribosomal protein L10-like"/>
    <property type="match status" value="1"/>
</dbReference>
<dbReference type="Proteomes" id="UP000266861">
    <property type="component" value="Unassembled WGS sequence"/>
</dbReference>
<dbReference type="Gene3D" id="3.30.70.1730">
    <property type="match status" value="1"/>
</dbReference>
<dbReference type="OrthoDB" id="10262308at2759"/>
<dbReference type="GO" id="GO:0003723">
    <property type="term" value="F:RNA binding"/>
    <property type="evidence" value="ECO:0007669"/>
    <property type="project" value="TreeGrafter"/>
</dbReference>
<dbReference type="EMBL" id="PQFF01000402">
    <property type="protein sequence ID" value="RHZ52601.1"/>
    <property type="molecule type" value="Genomic_DNA"/>
</dbReference>
<keyword evidence="4" id="KW-1185">Reference proteome</keyword>
<dbReference type="AlphaFoldDB" id="A0A397GNI5"/>
<proteinExistence type="inferred from homology"/>
<accession>A0A397GNI5</accession>
<comment type="caution">
    <text evidence="3">The sequence shown here is derived from an EMBL/GenBank/DDBJ whole genome shotgun (WGS) entry which is preliminary data.</text>
</comment>
<dbReference type="STRING" id="1348612.A0A397GNI5"/>
<dbReference type="GO" id="GO:0030687">
    <property type="term" value="C:preribosome, large subunit precursor"/>
    <property type="evidence" value="ECO:0007669"/>
    <property type="project" value="TreeGrafter"/>
</dbReference>
<gene>
    <name evidence="3" type="ORF">Glove_460g51</name>
</gene>
<dbReference type="InterPro" id="IPR040637">
    <property type="entry name" value="Ribosomal_uL10-like_insert"/>
</dbReference>
<evidence type="ECO:0000313" key="4">
    <source>
        <dbReference type="Proteomes" id="UP000266861"/>
    </source>
</evidence>
<dbReference type="GO" id="GO:0005730">
    <property type="term" value="C:nucleolus"/>
    <property type="evidence" value="ECO:0007669"/>
    <property type="project" value="TreeGrafter"/>
</dbReference>
<evidence type="ECO:0000256" key="1">
    <source>
        <dbReference type="ARBA" id="ARBA00008889"/>
    </source>
</evidence>
<feature type="domain" description="Large ribosomal subunit protein uL10-like insertion" evidence="2">
    <location>
        <begin position="123"/>
        <end position="229"/>
    </location>
</feature>
<dbReference type="GO" id="GO:0042273">
    <property type="term" value="P:ribosomal large subunit biogenesis"/>
    <property type="evidence" value="ECO:0007669"/>
    <property type="project" value="TreeGrafter"/>
</dbReference>
<reference evidence="3 4" key="1">
    <citation type="submission" date="2018-08" db="EMBL/GenBank/DDBJ databases">
        <title>Genome and evolution of the arbuscular mycorrhizal fungus Diversispora epigaea (formerly Glomus versiforme) and its bacterial endosymbionts.</title>
        <authorList>
            <person name="Sun X."/>
            <person name="Fei Z."/>
            <person name="Harrison M."/>
        </authorList>
    </citation>
    <scope>NUCLEOTIDE SEQUENCE [LARGE SCALE GENOMIC DNA]</scope>
    <source>
        <strain evidence="3 4">IT104</strain>
    </source>
</reference>
<name>A0A397GNI5_9GLOM</name>
<evidence type="ECO:0000313" key="3">
    <source>
        <dbReference type="EMBL" id="RHZ52601.1"/>
    </source>
</evidence>
<dbReference type="PANTHER" id="PTHR45841">
    <property type="entry name" value="MRNA TURNOVER PROTEIN 4 MRTO4"/>
    <property type="match status" value="1"/>
</dbReference>
<dbReference type="Gene3D" id="3.90.105.20">
    <property type="match status" value="1"/>
</dbReference>
<dbReference type="Pfam" id="PF17777">
    <property type="entry name" value="RL10P_insert"/>
    <property type="match status" value="1"/>
</dbReference>
<organism evidence="3 4">
    <name type="scientific">Diversispora epigaea</name>
    <dbReference type="NCBI Taxonomy" id="1348612"/>
    <lineage>
        <taxon>Eukaryota</taxon>
        <taxon>Fungi</taxon>
        <taxon>Fungi incertae sedis</taxon>
        <taxon>Mucoromycota</taxon>
        <taxon>Glomeromycotina</taxon>
        <taxon>Glomeromycetes</taxon>
        <taxon>Diversisporales</taxon>
        <taxon>Diversisporaceae</taxon>
        <taxon>Diversispora</taxon>
    </lineage>
</organism>